<accession>A0A6J6SFX3</accession>
<protein>
    <submittedName>
        <fullName evidence="2">Unannotated protein</fullName>
    </submittedName>
</protein>
<organism evidence="2">
    <name type="scientific">freshwater metagenome</name>
    <dbReference type="NCBI Taxonomy" id="449393"/>
    <lineage>
        <taxon>unclassified sequences</taxon>
        <taxon>metagenomes</taxon>
        <taxon>ecological metagenomes</taxon>
    </lineage>
</organism>
<gene>
    <name evidence="2" type="ORF">UFOPK2579_02709</name>
</gene>
<keyword evidence="1" id="KW-0472">Membrane</keyword>
<proteinExistence type="predicted"/>
<name>A0A6J6SFX3_9ZZZZ</name>
<keyword evidence="1" id="KW-0812">Transmembrane</keyword>
<sequence>MSCYPAIITAFTVTMLGLLAFDAVTGWLGRRR</sequence>
<dbReference type="AlphaFoldDB" id="A0A6J6SFX3"/>
<reference evidence="2" key="1">
    <citation type="submission" date="2020-05" db="EMBL/GenBank/DDBJ databases">
        <authorList>
            <person name="Chiriac C."/>
            <person name="Salcher M."/>
            <person name="Ghai R."/>
            <person name="Kavagutti S V."/>
        </authorList>
    </citation>
    <scope>NUCLEOTIDE SEQUENCE</scope>
</reference>
<feature type="transmembrane region" description="Helical" evidence="1">
    <location>
        <begin position="6"/>
        <end position="28"/>
    </location>
</feature>
<evidence type="ECO:0000313" key="2">
    <source>
        <dbReference type="EMBL" id="CAB4733209.1"/>
    </source>
</evidence>
<dbReference type="EMBL" id="CAEZXR010000433">
    <property type="protein sequence ID" value="CAB4733209.1"/>
    <property type="molecule type" value="Genomic_DNA"/>
</dbReference>
<keyword evidence="1" id="KW-1133">Transmembrane helix</keyword>
<evidence type="ECO:0000256" key="1">
    <source>
        <dbReference type="SAM" id="Phobius"/>
    </source>
</evidence>